<dbReference type="PROSITE" id="PS50977">
    <property type="entry name" value="HTH_TETR_2"/>
    <property type="match status" value="1"/>
</dbReference>
<dbReference type="RefSeq" id="WP_094942803.1">
    <property type="nucleotide sequence ID" value="NZ_NOKQ01000204.1"/>
</dbReference>
<evidence type="ECO:0000313" key="4">
    <source>
        <dbReference type="EMBL" id="OZS78143.1"/>
    </source>
</evidence>
<dbReference type="OrthoDB" id="9812993at2"/>
<evidence type="ECO:0000259" key="3">
    <source>
        <dbReference type="PROSITE" id="PS50977"/>
    </source>
</evidence>
<keyword evidence="1 2" id="KW-0238">DNA-binding</keyword>
<name>A0A264W3H6_9BACL</name>
<dbReference type="Gene3D" id="1.10.357.10">
    <property type="entry name" value="Tetracycline Repressor, domain 2"/>
    <property type="match status" value="1"/>
</dbReference>
<keyword evidence="5" id="KW-1185">Reference proteome</keyword>
<dbReference type="GO" id="GO:0003677">
    <property type="term" value="F:DNA binding"/>
    <property type="evidence" value="ECO:0007669"/>
    <property type="project" value="UniProtKB-UniRule"/>
</dbReference>
<dbReference type="InterPro" id="IPR009057">
    <property type="entry name" value="Homeodomain-like_sf"/>
</dbReference>
<dbReference type="PRINTS" id="PR00455">
    <property type="entry name" value="HTHTETR"/>
</dbReference>
<sequence>MSKKQQILETAIQLFAEHGIEATSIQHITKSTGISKGAFYLSFASKEDLIKEIIDTFMKQFVADIDRVVNTQHPADEKLQDYFSAHLNLLEKHANFAKMYAQEQMYSINEEIVEKLMYYDALIDQSLLSLFQELFPQQTEQQAIDLLVSIKGLIRIYSQLILFHPYPHDTTRIVEVLVEKTMLLGKHSNTFYLTMEMVKLPVTSELTKPSAESIQLVIEDLKKERHPELIEETFEVLLEELQRELPRQAVLQGLYGHLIAYTPTKWLSYLVKQIDTKKDA</sequence>
<dbReference type="InterPro" id="IPR001647">
    <property type="entry name" value="HTH_TetR"/>
</dbReference>
<dbReference type="Pfam" id="PF00440">
    <property type="entry name" value="TetR_N"/>
    <property type="match status" value="1"/>
</dbReference>
<dbReference type="InterPro" id="IPR050624">
    <property type="entry name" value="HTH-type_Tx_Regulator"/>
</dbReference>
<dbReference type="Proteomes" id="UP000217065">
    <property type="component" value="Unassembled WGS sequence"/>
</dbReference>
<gene>
    <name evidence="4" type="ORF">CF394_07880</name>
</gene>
<comment type="caution">
    <text evidence="4">The sequence shown here is derived from an EMBL/GenBank/DDBJ whole genome shotgun (WGS) entry which is preliminary data.</text>
</comment>
<protein>
    <recommendedName>
        <fullName evidence="3">HTH tetR-type domain-containing protein</fullName>
    </recommendedName>
</protein>
<dbReference type="PANTHER" id="PTHR43479:SF22">
    <property type="entry name" value="TRANSCRIPTIONAL REGULATOR, TETR FAMILY"/>
    <property type="match status" value="1"/>
</dbReference>
<evidence type="ECO:0000256" key="2">
    <source>
        <dbReference type="PROSITE-ProRule" id="PRU00335"/>
    </source>
</evidence>
<proteinExistence type="predicted"/>
<dbReference type="EMBL" id="NOKQ01000204">
    <property type="protein sequence ID" value="OZS78143.1"/>
    <property type="molecule type" value="Genomic_DNA"/>
</dbReference>
<accession>A0A264W3H6</accession>
<dbReference type="PANTHER" id="PTHR43479">
    <property type="entry name" value="ACREF/ENVCD OPERON REPRESSOR-RELATED"/>
    <property type="match status" value="1"/>
</dbReference>
<evidence type="ECO:0000256" key="1">
    <source>
        <dbReference type="ARBA" id="ARBA00023125"/>
    </source>
</evidence>
<dbReference type="SUPFAM" id="SSF46689">
    <property type="entry name" value="Homeodomain-like"/>
    <property type="match status" value="1"/>
</dbReference>
<reference evidence="4 5" key="1">
    <citation type="submission" date="2017-07" db="EMBL/GenBank/DDBJ databases">
        <title>Tetzosporium hominis gen.nov. sp.nov.</title>
        <authorList>
            <person name="Tetz G."/>
            <person name="Tetz V."/>
        </authorList>
    </citation>
    <scope>NUCLEOTIDE SEQUENCE [LARGE SCALE GENOMIC DNA]</scope>
    <source>
        <strain evidence="4 5">VT-49</strain>
    </source>
</reference>
<organism evidence="4 5">
    <name type="scientific">Tetzosporium hominis</name>
    <dbReference type="NCBI Taxonomy" id="2020506"/>
    <lineage>
        <taxon>Bacteria</taxon>
        <taxon>Bacillati</taxon>
        <taxon>Bacillota</taxon>
        <taxon>Bacilli</taxon>
        <taxon>Bacillales</taxon>
        <taxon>Caryophanaceae</taxon>
        <taxon>Tetzosporium</taxon>
    </lineage>
</organism>
<evidence type="ECO:0000313" key="5">
    <source>
        <dbReference type="Proteomes" id="UP000217065"/>
    </source>
</evidence>
<dbReference type="AlphaFoldDB" id="A0A264W3H6"/>
<feature type="domain" description="HTH tetR-type" evidence="3">
    <location>
        <begin position="1"/>
        <end position="61"/>
    </location>
</feature>
<feature type="DNA-binding region" description="H-T-H motif" evidence="2">
    <location>
        <begin position="24"/>
        <end position="43"/>
    </location>
</feature>